<dbReference type="GeneID" id="61424437"/>
<feature type="signal peptide" evidence="1">
    <location>
        <begin position="1"/>
        <end position="20"/>
    </location>
</feature>
<evidence type="ECO:0008006" key="3">
    <source>
        <dbReference type="Google" id="ProtNLM"/>
    </source>
</evidence>
<organism evidence="2">
    <name type="scientific">Rhizobium leguminosarum bv. trifolii</name>
    <dbReference type="NCBI Taxonomy" id="386"/>
    <lineage>
        <taxon>Bacteria</taxon>
        <taxon>Pseudomonadati</taxon>
        <taxon>Pseudomonadota</taxon>
        <taxon>Alphaproteobacteria</taxon>
        <taxon>Hyphomicrobiales</taxon>
        <taxon>Rhizobiaceae</taxon>
        <taxon>Rhizobium/Agrobacterium group</taxon>
        <taxon>Rhizobium</taxon>
    </lineage>
</organism>
<dbReference type="AlphaFoldDB" id="A0A1B8R3H1"/>
<keyword evidence="1" id="KW-0732">Signal</keyword>
<reference evidence="2" key="1">
    <citation type="journal article" date="2015" name="BMC Genomics">
        <title>Transcriptome profiling of a Rhizobium leguminosarum bv. trifolii rosR mutant reveals the role of the transcriptional regulator RosR in motility, synthesis of cell-surface components, and other cellular processes.</title>
        <authorList>
            <person name="Rachwal K."/>
            <person name="Matczynska E."/>
            <person name="Janczarek M."/>
        </authorList>
    </citation>
    <scope>NUCLEOTIDE SEQUENCE</scope>
    <source>
        <strain evidence="2">Rt24.2</strain>
    </source>
</reference>
<evidence type="ECO:0000256" key="1">
    <source>
        <dbReference type="SAM" id="SignalP"/>
    </source>
</evidence>
<evidence type="ECO:0000313" key="2">
    <source>
        <dbReference type="EMBL" id="AOO94036.1"/>
    </source>
</evidence>
<reference evidence="2" key="2">
    <citation type="journal article" date="2016" name="Front. Microbiol.">
        <title>The Regulatory Protein RosR Affects Rhizobium leguminosarum bv. trifolii Protein Profiles, Cell Surface Properties, and Symbiosis with Clover.</title>
        <authorList>
            <person name="Rachwal K."/>
            <person name="Boguszewska A."/>
            <person name="Kopcinska J."/>
            <person name="Karas M."/>
            <person name="Tchorzewski M."/>
            <person name="Janczarek M."/>
        </authorList>
    </citation>
    <scope>NUCLEOTIDE SEQUENCE</scope>
    <source>
        <strain evidence="2">Rt24.2</strain>
    </source>
</reference>
<proteinExistence type="predicted"/>
<feature type="chain" id="PRO_5014536047" description="DUF4087 domain-containing protein" evidence="1">
    <location>
        <begin position="21"/>
        <end position="121"/>
    </location>
</feature>
<protein>
    <recommendedName>
        <fullName evidence="3">DUF4087 domain-containing protein</fullName>
    </recommendedName>
</protein>
<name>A0A1B8R3H1_RHILT</name>
<dbReference type="Pfam" id="PF13316">
    <property type="entry name" value="DUF4087"/>
    <property type="match status" value="1"/>
</dbReference>
<dbReference type="RefSeq" id="WP_028733171.1">
    <property type="nucleotide sequence ID" value="NZ_MAMO01000169.1"/>
</dbReference>
<dbReference type="InterPro" id="IPR025145">
    <property type="entry name" value="DUF4087"/>
</dbReference>
<dbReference type="EMBL" id="KX491672">
    <property type="protein sequence ID" value="AOO94036.1"/>
    <property type="molecule type" value="Genomic_DNA"/>
</dbReference>
<sequence>MRRLHVLVLMMILTPAAAQAEQRCGWLDNPATRTWSLNDADGGWSIMDNTGGPTAEGMDEIPDLTNGEYVYTNAGHGYACACMNVDTDDEGAITRIHSVRQLPLSRCRSDRAIGWFLHKDQ</sequence>
<accession>A0A1B8R3H1</accession>